<dbReference type="AlphaFoldDB" id="A0A2K9P1G7"/>
<dbReference type="GeneID" id="98062361"/>
<dbReference type="CDD" id="cd02440">
    <property type="entry name" value="AdoMet_MTases"/>
    <property type="match status" value="1"/>
</dbReference>
<dbReference type="RefSeq" id="WP_102365346.1">
    <property type="nucleotide sequence ID" value="NZ_CP020991.1"/>
</dbReference>
<dbReference type="SUPFAM" id="SSF53335">
    <property type="entry name" value="S-adenosyl-L-methionine-dependent methyltransferases"/>
    <property type="match status" value="1"/>
</dbReference>
<dbReference type="Proteomes" id="UP000235589">
    <property type="component" value="Chromosome"/>
</dbReference>
<dbReference type="EMBL" id="CP020991">
    <property type="protein sequence ID" value="AUO19116.1"/>
    <property type="molecule type" value="Genomic_DNA"/>
</dbReference>
<evidence type="ECO:0000259" key="1">
    <source>
        <dbReference type="Pfam" id="PF13679"/>
    </source>
</evidence>
<dbReference type="Pfam" id="PF13679">
    <property type="entry name" value="Methyltransf_32"/>
    <property type="match status" value="1"/>
</dbReference>
<dbReference type="GO" id="GO:0005737">
    <property type="term" value="C:cytoplasm"/>
    <property type="evidence" value="ECO:0007669"/>
    <property type="project" value="TreeGrafter"/>
</dbReference>
<evidence type="ECO:0000313" key="3">
    <source>
        <dbReference type="Proteomes" id="UP000235589"/>
    </source>
</evidence>
<proteinExistence type="predicted"/>
<accession>A0A2K9P1G7</accession>
<dbReference type="PANTHER" id="PTHR13369:SF3">
    <property type="entry name" value="METHYLTRANSFERASE DOMAIN-CONTAINING PROTEIN"/>
    <property type="match status" value="1"/>
</dbReference>
<dbReference type="KEGG" id="mpec:B9O19_00945"/>
<dbReference type="PANTHER" id="PTHR13369">
    <property type="match status" value="1"/>
</dbReference>
<dbReference type="InterPro" id="IPR029063">
    <property type="entry name" value="SAM-dependent_MTases_sf"/>
</dbReference>
<keyword evidence="2" id="KW-0808">Transferase</keyword>
<gene>
    <name evidence="2" type="ORF">B9O19_00945</name>
</gene>
<sequence length="382" mass="43749">MEYIKTIFSERILKAVISNPKHKDGKYKKIEIELKKIGGTEKYQIACYTEKQVFHENVEPDLITGTVEEIMRSESFRQLDAWGADFFYMLKVSKKGKESLIKKRIASKTDEAITGNNRKKKYLLEENTSIPPLVDLGVFTKDGHIVSSMYDKYRQINRFVEIADNVVDSLKLSSINILDFGCGKSYLTFILYYYLTEIKKMKVSITGLDLKADVIEKCNKLAEKYRYDGLSFEIGDINGYSVKTPPDMVITLHACDTATDYALYNAVSWNAKAIISVPCCQHELNGQIETENFSALTDYGLIKERFSALATDAIRGKILEWQGYKVQMLEFVDFEHSPKNLLIKAVKRSTSKHVMETAKTKAETLMKEFNFSPTLYELFQSK</sequence>
<protein>
    <submittedName>
        <fullName evidence="2">S-adenosyl-L-methionine-dependent methyltransferase</fullName>
    </submittedName>
</protein>
<dbReference type="Gene3D" id="3.40.50.150">
    <property type="entry name" value="Vaccinia Virus protein VP39"/>
    <property type="match status" value="1"/>
</dbReference>
<evidence type="ECO:0000313" key="2">
    <source>
        <dbReference type="EMBL" id="AUO19116.1"/>
    </source>
</evidence>
<feature type="domain" description="Methyltransferase" evidence="1">
    <location>
        <begin position="151"/>
        <end position="286"/>
    </location>
</feature>
<name>A0A2K9P1G7_9FIRM</name>
<keyword evidence="3" id="KW-1185">Reference proteome</keyword>
<reference evidence="2 3" key="1">
    <citation type="submission" date="2017-04" db="EMBL/GenBank/DDBJ databases">
        <title>Monoglobus pectinilyticus 14 draft genome.</title>
        <authorList>
            <person name="Kim C."/>
            <person name="Rosendale D.I."/>
            <person name="Kelly W.J."/>
            <person name="Tannock G.W."/>
            <person name="Patchett M.L."/>
            <person name="Jordens J.Z."/>
        </authorList>
    </citation>
    <scope>NUCLEOTIDE SEQUENCE [LARGE SCALE GENOMIC DNA]</scope>
    <source>
        <strain evidence="2 3">14</strain>
    </source>
</reference>
<dbReference type="OrthoDB" id="5502211at2"/>
<dbReference type="GO" id="GO:0008168">
    <property type="term" value="F:methyltransferase activity"/>
    <property type="evidence" value="ECO:0007669"/>
    <property type="project" value="UniProtKB-KW"/>
</dbReference>
<dbReference type="GO" id="GO:0032259">
    <property type="term" value="P:methylation"/>
    <property type="evidence" value="ECO:0007669"/>
    <property type="project" value="UniProtKB-KW"/>
</dbReference>
<keyword evidence="2" id="KW-0489">Methyltransferase</keyword>
<dbReference type="InterPro" id="IPR025714">
    <property type="entry name" value="Methyltranfer_dom"/>
</dbReference>
<organism evidence="2 3">
    <name type="scientific">Monoglobus pectinilyticus</name>
    <dbReference type="NCBI Taxonomy" id="1981510"/>
    <lineage>
        <taxon>Bacteria</taxon>
        <taxon>Bacillati</taxon>
        <taxon>Bacillota</taxon>
        <taxon>Clostridia</taxon>
        <taxon>Monoglobales</taxon>
        <taxon>Monoglobaceae</taxon>
        <taxon>Monoglobus</taxon>
    </lineage>
</organism>